<feature type="transmembrane region" description="Helical" evidence="12">
    <location>
        <begin position="820"/>
        <end position="841"/>
    </location>
</feature>
<evidence type="ECO:0000256" key="2">
    <source>
        <dbReference type="ARBA" id="ARBA00004651"/>
    </source>
</evidence>
<organism evidence="14 15">
    <name type="scientific">Trichogramma brassicae</name>
    <dbReference type="NCBI Taxonomy" id="86971"/>
    <lineage>
        <taxon>Eukaryota</taxon>
        <taxon>Metazoa</taxon>
        <taxon>Ecdysozoa</taxon>
        <taxon>Arthropoda</taxon>
        <taxon>Hexapoda</taxon>
        <taxon>Insecta</taxon>
        <taxon>Pterygota</taxon>
        <taxon>Neoptera</taxon>
        <taxon>Endopterygota</taxon>
        <taxon>Hymenoptera</taxon>
        <taxon>Apocrita</taxon>
        <taxon>Proctotrupomorpha</taxon>
        <taxon>Chalcidoidea</taxon>
        <taxon>Trichogrammatidae</taxon>
        <taxon>Trichogramma</taxon>
    </lineage>
</organism>
<protein>
    <recommendedName>
        <fullName evidence="12">Innexin</fullName>
    </recommendedName>
</protein>
<dbReference type="InterPro" id="IPR000990">
    <property type="entry name" value="Innexin"/>
</dbReference>
<comment type="function">
    <text evidence="12">Structural component of the gap junctions.</text>
</comment>
<evidence type="ECO:0000256" key="5">
    <source>
        <dbReference type="ARBA" id="ARBA00022692"/>
    </source>
</evidence>
<evidence type="ECO:0000256" key="11">
    <source>
        <dbReference type="ARBA" id="ARBA00023303"/>
    </source>
</evidence>
<dbReference type="GO" id="GO:0005243">
    <property type="term" value="F:gap junction channel activity"/>
    <property type="evidence" value="ECO:0007669"/>
    <property type="project" value="TreeGrafter"/>
</dbReference>
<dbReference type="PROSITE" id="PS51013">
    <property type="entry name" value="PANNEXIN"/>
    <property type="match status" value="2"/>
</dbReference>
<dbReference type="PANTHER" id="PTHR11893:SF39">
    <property type="entry name" value="INNEXIN INX1"/>
    <property type="match status" value="1"/>
</dbReference>
<comment type="subcellular location">
    <subcellularLocation>
        <location evidence="1">Cell junction</location>
        <location evidence="1">Gap junction</location>
    </subcellularLocation>
    <subcellularLocation>
        <location evidence="2 12">Cell membrane</location>
        <topology evidence="2 12">Multi-pass membrane protein</topology>
    </subcellularLocation>
</comment>
<dbReference type="EMBL" id="CADCXV010001361">
    <property type="protein sequence ID" value="CAB0043951.1"/>
    <property type="molecule type" value="Genomic_DNA"/>
</dbReference>
<dbReference type="PANTHER" id="PTHR11893">
    <property type="entry name" value="INNEXIN"/>
    <property type="match status" value="1"/>
</dbReference>
<feature type="transmembrane region" description="Helical" evidence="12">
    <location>
        <begin position="178"/>
        <end position="198"/>
    </location>
</feature>
<dbReference type="AlphaFoldDB" id="A0A6H5J8S9"/>
<accession>A0A6H5J8S9</accession>
<comment type="similarity">
    <text evidence="12">Belongs to the pannexin family.</text>
</comment>
<evidence type="ECO:0000256" key="13">
    <source>
        <dbReference type="SAM" id="MobiDB-lite"/>
    </source>
</evidence>
<keyword evidence="8 12" id="KW-1133">Transmembrane helix</keyword>
<feature type="compositionally biased region" description="Basic residues" evidence="13">
    <location>
        <begin position="520"/>
        <end position="532"/>
    </location>
</feature>
<proteinExistence type="inferred from homology"/>
<evidence type="ECO:0000256" key="6">
    <source>
        <dbReference type="ARBA" id="ARBA00022868"/>
    </source>
</evidence>
<dbReference type="Pfam" id="PF00876">
    <property type="entry name" value="Innexin"/>
    <property type="match status" value="2"/>
</dbReference>
<keyword evidence="15" id="KW-1185">Reference proteome</keyword>
<evidence type="ECO:0000313" key="15">
    <source>
        <dbReference type="Proteomes" id="UP000479190"/>
    </source>
</evidence>
<sequence>MLKLFGGLKEYLKTADVSTDSMVFRLHNHFTSVLLMCCSVVITATQFVGNPISCIVPSALPSQPINTFCWITSTFTMPDAFNRQVGVEVAHPGIANDFGEVEARKYYTYYQWVCFVLFFQAMCCYLPHWLWTIWEGGLIKRLVLGLSRTLEHEESLNKKKAVVMDYLITHIRTHTSYVMRYFACEALCLINIVLQMYFMNRFFDGEFLTYGLRVLNLSDVPQEERIDPMVYIFPRVTKCIFHKYGASGTIQKHDSLCVLPLNIVNEKTYIFLWFWYLILTVMLVGLMIYRLVIIFAPSIRPKILEWSSRQIEYETCQSITKKVSLGDWWLLYNLSSNIDSLVYRELLIELTKKMSEHMPAAAVAAAAAAADEKLRVFFSCSGLRAGFRESEIERERGELSAAAALALKAQEQARSLQLAEHDVSQVMAAAAAAAAKVVVEGKEADDEEVEEAAAKQLLVVAAAAAVVSSSSSGAELRAALFHHHHQWADGRKSASGNNREQREQQQQQQAQTSGGYKPSGGRKGRTARARGRSKTNVWLKLLKIKRKASGSSRHHDAWIMDAIRGIYCLFNVSKVQNDGFVSRLHVLTAALLLTFSAMVSMKQAVGNPIDCVHTRDIPAEAFNAYCWIHSTYFVTSAMLGVAGVNVAFPGVGPSMLYQYRQRLAAQQQAASSDGRHGSDPVTRHIKYYQWVPFFLVFQILAKKLSAFDCDGLIFTTFRPVASSSRKLCDRLENEILNQTSFVSIPGASAAAAAVTAVTATFGAISLFSRESSIASSVVYGPTYTCKSVYTIKGRESSHNFQNQLTKLTHCKVRIYENILFSYYTCCAAAAAIAAAATAMGCRCTRRRRCVRWPPDYIPART</sequence>
<feature type="region of interest" description="Disordered" evidence="13">
    <location>
        <begin position="487"/>
        <end position="532"/>
    </location>
</feature>
<reference evidence="14 15" key="1">
    <citation type="submission" date="2020-02" db="EMBL/GenBank/DDBJ databases">
        <authorList>
            <person name="Ferguson B K."/>
        </authorList>
    </citation>
    <scope>NUCLEOTIDE SEQUENCE [LARGE SCALE GENOMIC DNA]</scope>
</reference>
<gene>
    <name evidence="12" type="primary">inx</name>
    <name evidence="14" type="ORF">TBRA_LOCUS15539</name>
</gene>
<dbReference type="PRINTS" id="PR01262">
    <property type="entry name" value="INNEXIN"/>
</dbReference>
<name>A0A6H5J8S9_9HYME</name>
<evidence type="ECO:0000256" key="8">
    <source>
        <dbReference type="ARBA" id="ARBA00022989"/>
    </source>
</evidence>
<evidence type="ECO:0000256" key="3">
    <source>
        <dbReference type="ARBA" id="ARBA00022448"/>
    </source>
</evidence>
<keyword evidence="4" id="KW-1003">Cell membrane</keyword>
<evidence type="ECO:0000256" key="1">
    <source>
        <dbReference type="ARBA" id="ARBA00004610"/>
    </source>
</evidence>
<keyword evidence="5 12" id="KW-0812">Transmembrane</keyword>
<evidence type="ECO:0000313" key="14">
    <source>
        <dbReference type="EMBL" id="CAB0043951.1"/>
    </source>
</evidence>
<keyword evidence="7" id="KW-0965">Cell junction</keyword>
<dbReference type="GO" id="GO:0034220">
    <property type="term" value="P:monoatomic ion transmembrane transport"/>
    <property type="evidence" value="ECO:0007669"/>
    <property type="project" value="UniProtKB-KW"/>
</dbReference>
<dbReference type="Proteomes" id="UP000479190">
    <property type="component" value="Unassembled WGS sequence"/>
</dbReference>
<dbReference type="GO" id="GO:0005886">
    <property type="term" value="C:plasma membrane"/>
    <property type="evidence" value="ECO:0007669"/>
    <property type="project" value="UniProtKB-SubCell"/>
</dbReference>
<keyword evidence="3 12" id="KW-0813">Transport</keyword>
<evidence type="ECO:0000256" key="12">
    <source>
        <dbReference type="RuleBase" id="RU010713"/>
    </source>
</evidence>
<feature type="transmembrane region" description="Helical" evidence="12">
    <location>
        <begin position="270"/>
        <end position="292"/>
    </location>
</feature>
<evidence type="ECO:0000256" key="4">
    <source>
        <dbReference type="ARBA" id="ARBA00022475"/>
    </source>
</evidence>
<dbReference type="GO" id="GO:0005921">
    <property type="term" value="C:gap junction"/>
    <property type="evidence" value="ECO:0007669"/>
    <property type="project" value="UniProtKB-SubCell"/>
</dbReference>
<keyword evidence="6" id="KW-0303">Gap junction</keyword>
<feature type="transmembrane region" description="Helical" evidence="12">
    <location>
        <begin position="584"/>
        <end position="601"/>
    </location>
</feature>
<evidence type="ECO:0000256" key="9">
    <source>
        <dbReference type="ARBA" id="ARBA00023065"/>
    </source>
</evidence>
<evidence type="ECO:0000256" key="7">
    <source>
        <dbReference type="ARBA" id="ARBA00022949"/>
    </source>
</evidence>
<feature type="transmembrane region" description="Helical" evidence="12">
    <location>
        <begin position="109"/>
        <end position="131"/>
    </location>
</feature>
<dbReference type="OrthoDB" id="5867527at2759"/>
<comment type="caution">
    <text evidence="12">Lacks conserved residue(s) required for the propagation of feature annotation.</text>
</comment>
<evidence type="ECO:0000256" key="10">
    <source>
        <dbReference type="ARBA" id="ARBA00023136"/>
    </source>
</evidence>
<keyword evidence="10 12" id="KW-0472">Membrane</keyword>
<keyword evidence="9 12" id="KW-0406">Ion transport</keyword>
<keyword evidence="11 12" id="KW-0407">Ion channel</keyword>